<dbReference type="PANTHER" id="PTHR43124:SF3">
    <property type="entry name" value="CHLORAMPHENICOL EFFLUX PUMP RV0191"/>
    <property type="match status" value="1"/>
</dbReference>
<reference evidence="8 9" key="1">
    <citation type="submission" date="2017-10" db="EMBL/GenBank/DDBJ databases">
        <title>Sequencing the genomes of 1000 actinobacteria strains.</title>
        <authorList>
            <person name="Klenk H.-P."/>
        </authorList>
    </citation>
    <scope>NUCLEOTIDE SEQUENCE [LARGE SCALE GENOMIC DNA]</scope>
    <source>
        <strain evidence="8 9">DSM 46092</strain>
    </source>
</reference>
<feature type="transmembrane region" description="Helical" evidence="6">
    <location>
        <begin position="250"/>
        <end position="273"/>
    </location>
</feature>
<dbReference type="RefSeq" id="WP_098509788.1">
    <property type="nucleotide sequence ID" value="NZ_JBIAKZ010000010.1"/>
</dbReference>
<dbReference type="InterPro" id="IPR036259">
    <property type="entry name" value="MFS_trans_sf"/>
</dbReference>
<feature type="domain" description="Major facilitator superfamily (MFS) profile" evidence="7">
    <location>
        <begin position="20"/>
        <end position="391"/>
    </location>
</feature>
<organism evidence="8 9">
    <name type="scientific">Amycolatopsis sulphurea</name>
    <dbReference type="NCBI Taxonomy" id="76022"/>
    <lineage>
        <taxon>Bacteria</taxon>
        <taxon>Bacillati</taxon>
        <taxon>Actinomycetota</taxon>
        <taxon>Actinomycetes</taxon>
        <taxon>Pseudonocardiales</taxon>
        <taxon>Pseudonocardiaceae</taxon>
        <taxon>Amycolatopsis</taxon>
    </lineage>
</organism>
<gene>
    <name evidence="8" type="ORF">ATK36_0718</name>
</gene>
<feature type="transmembrane region" description="Helical" evidence="6">
    <location>
        <begin position="311"/>
        <end position="331"/>
    </location>
</feature>
<dbReference type="Gene3D" id="1.20.1250.20">
    <property type="entry name" value="MFS general substrate transporter like domains"/>
    <property type="match status" value="1"/>
</dbReference>
<evidence type="ECO:0000256" key="3">
    <source>
        <dbReference type="ARBA" id="ARBA00022692"/>
    </source>
</evidence>
<dbReference type="Pfam" id="PF07690">
    <property type="entry name" value="MFS_1"/>
    <property type="match status" value="1"/>
</dbReference>
<dbReference type="PROSITE" id="PS50850">
    <property type="entry name" value="MFS"/>
    <property type="match status" value="1"/>
</dbReference>
<evidence type="ECO:0000256" key="4">
    <source>
        <dbReference type="ARBA" id="ARBA00022989"/>
    </source>
</evidence>
<dbReference type="EMBL" id="PDJK01000001">
    <property type="protein sequence ID" value="PFG57154.1"/>
    <property type="molecule type" value="Genomic_DNA"/>
</dbReference>
<dbReference type="CDD" id="cd17324">
    <property type="entry name" value="MFS_NepI_like"/>
    <property type="match status" value="1"/>
</dbReference>
<keyword evidence="4 6" id="KW-1133">Transmembrane helix</keyword>
<dbReference type="PANTHER" id="PTHR43124">
    <property type="entry name" value="PURINE EFFLUX PUMP PBUE"/>
    <property type="match status" value="1"/>
</dbReference>
<evidence type="ECO:0000256" key="5">
    <source>
        <dbReference type="ARBA" id="ARBA00023136"/>
    </source>
</evidence>
<feature type="transmembrane region" description="Helical" evidence="6">
    <location>
        <begin position="367"/>
        <end position="387"/>
    </location>
</feature>
<evidence type="ECO:0000256" key="6">
    <source>
        <dbReference type="SAM" id="Phobius"/>
    </source>
</evidence>
<dbReference type="GO" id="GO:0005886">
    <property type="term" value="C:plasma membrane"/>
    <property type="evidence" value="ECO:0007669"/>
    <property type="project" value="UniProtKB-SubCell"/>
</dbReference>
<feature type="transmembrane region" description="Helical" evidence="6">
    <location>
        <begin position="280"/>
        <end position="299"/>
    </location>
</feature>
<dbReference type="GO" id="GO:0022857">
    <property type="term" value="F:transmembrane transporter activity"/>
    <property type="evidence" value="ECO:0007669"/>
    <property type="project" value="InterPro"/>
</dbReference>
<keyword evidence="9" id="KW-1185">Reference proteome</keyword>
<feature type="transmembrane region" description="Helical" evidence="6">
    <location>
        <begin position="21"/>
        <end position="43"/>
    </location>
</feature>
<feature type="transmembrane region" description="Helical" evidence="6">
    <location>
        <begin position="343"/>
        <end position="361"/>
    </location>
</feature>
<evidence type="ECO:0000313" key="8">
    <source>
        <dbReference type="EMBL" id="PFG57154.1"/>
    </source>
</evidence>
<comment type="caution">
    <text evidence="8">The sequence shown here is derived from an EMBL/GenBank/DDBJ whole genome shotgun (WGS) entry which is preliminary data.</text>
</comment>
<evidence type="ECO:0000256" key="2">
    <source>
        <dbReference type="ARBA" id="ARBA00022475"/>
    </source>
</evidence>
<dbReference type="InterPro" id="IPR020846">
    <property type="entry name" value="MFS_dom"/>
</dbReference>
<feature type="transmembrane region" description="Helical" evidence="6">
    <location>
        <begin position="219"/>
        <end position="238"/>
    </location>
</feature>
<sequence>MDVTTPPGRTTGLPPRVLPALLALATAVFLGCLTEVVPAGILLPAAADLGVSPAAAGQLVTVYAITTAVTALPLTTMSARMPRRKLLLVLVAGFVVTNLVVALSPWFALVLVARVVSGALTGILWSLVANYAMRLVPAERSGRALAIAMAGTPVGFALGVPIGSALGELVGWRWVFAGMAFTALPLLWWITTVVPPLPGEEPGTRTPLRTVLRTPGLRPLLLLVVTFSLAHNIFYTYLGPFYADHGHAALLSTGLLLFGAATVAGLWLVGLTLDRHPRAVLLCCAAVAACCLLVLTVGGRATVPLLAASTLWGLAFGGAPTSFQAITARLAGRRADTAQSLTIASWNAAVAGGALSGGILLDTAPGALPWMAIALMTVPIVLAGRVLPGRERPLPSSEV</sequence>
<name>A0A2A9G0F6_9PSEU</name>
<comment type="subcellular location">
    <subcellularLocation>
        <location evidence="1">Cell membrane</location>
        <topology evidence="1">Multi-pass membrane protein</topology>
    </subcellularLocation>
</comment>
<dbReference type="Proteomes" id="UP000243542">
    <property type="component" value="Unassembled WGS sequence"/>
</dbReference>
<keyword evidence="2" id="KW-1003">Cell membrane</keyword>
<dbReference type="InterPro" id="IPR011701">
    <property type="entry name" value="MFS"/>
</dbReference>
<evidence type="ECO:0000256" key="1">
    <source>
        <dbReference type="ARBA" id="ARBA00004651"/>
    </source>
</evidence>
<evidence type="ECO:0000313" key="9">
    <source>
        <dbReference type="Proteomes" id="UP000243542"/>
    </source>
</evidence>
<evidence type="ECO:0000259" key="7">
    <source>
        <dbReference type="PROSITE" id="PS50850"/>
    </source>
</evidence>
<feature type="transmembrane region" description="Helical" evidence="6">
    <location>
        <begin position="172"/>
        <end position="198"/>
    </location>
</feature>
<dbReference type="InterPro" id="IPR050189">
    <property type="entry name" value="MFS_Efflux_Transporters"/>
</dbReference>
<feature type="transmembrane region" description="Helical" evidence="6">
    <location>
        <begin position="145"/>
        <end position="166"/>
    </location>
</feature>
<proteinExistence type="predicted"/>
<accession>A0A2A9G0F6</accession>
<feature type="transmembrane region" description="Helical" evidence="6">
    <location>
        <begin position="115"/>
        <end position="133"/>
    </location>
</feature>
<dbReference type="AlphaFoldDB" id="A0A2A9G0F6"/>
<dbReference type="SUPFAM" id="SSF103473">
    <property type="entry name" value="MFS general substrate transporter"/>
    <property type="match status" value="1"/>
</dbReference>
<keyword evidence="3 6" id="KW-0812">Transmembrane</keyword>
<feature type="transmembrane region" description="Helical" evidence="6">
    <location>
        <begin position="86"/>
        <end position="109"/>
    </location>
</feature>
<keyword evidence="5 6" id="KW-0472">Membrane</keyword>
<feature type="transmembrane region" description="Helical" evidence="6">
    <location>
        <begin position="55"/>
        <end position="74"/>
    </location>
</feature>
<protein>
    <submittedName>
        <fullName evidence="8">Putative MFS family arabinose efflux permease</fullName>
    </submittedName>
</protein>